<evidence type="ECO:0000256" key="4">
    <source>
        <dbReference type="ARBA" id="ARBA00022725"/>
    </source>
</evidence>
<evidence type="ECO:0000256" key="1">
    <source>
        <dbReference type="ARBA" id="ARBA00004141"/>
    </source>
</evidence>
<dbReference type="GO" id="GO:0016020">
    <property type="term" value="C:membrane"/>
    <property type="evidence" value="ECO:0007669"/>
    <property type="project" value="UniProtKB-SubCell"/>
</dbReference>
<dbReference type="InterPro" id="IPR004117">
    <property type="entry name" value="7tm6_olfct_rcpt"/>
</dbReference>
<feature type="transmembrane region" description="Helical" evidence="9">
    <location>
        <begin position="78"/>
        <end position="101"/>
    </location>
</feature>
<keyword evidence="11" id="KW-1185">Reference proteome</keyword>
<evidence type="ECO:0000256" key="6">
    <source>
        <dbReference type="ARBA" id="ARBA00023136"/>
    </source>
</evidence>
<dbReference type="Proteomes" id="UP000494165">
    <property type="component" value="Unassembled WGS sequence"/>
</dbReference>
<dbReference type="GO" id="GO:0007165">
    <property type="term" value="P:signal transduction"/>
    <property type="evidence" value="ECO:0007669"/>
    <property type="project" value="UniProtKB-KW"/>
</dbReference>
<evidence type="ECO:0000256" key="2">
    <source>
        <dbReference type="ARBA" id="ARBA00022606"/>
    </source>
</evidence>
<evidence type="ECO:0000313" key="11">
    <source>
        <dbReference type="Proteomes" id="UP000494165"/>
    </source>
</evidence>
<name>A0A8S1CZB8_9INSE</name>
<comment type="caution">
    <text evidence="10">The sequence shown here is derived from an EMBL/GenBank/DDBJ whole genome shotgun (WGS) entry which is preliminary data.</text>
</comment>
<feature type="transmembrane region" description="Helical" evidence="9">
    <location>
        <begin position="121"/>
        <end position="142"/>
    </location>
</feature>
<organism evidence="10 11">
    <name type="scientific">Cloeon dipterum</name>
    <dbReference type="NCBI Taxonomy" id="197152"/>
    <lineage>
        <taxon>Eukaryota</taxon>
        <taxon>Metazoa</taxon>
        <taxon>Ecdysozoa</taxon>
        <taxon>Arthropoda</taxon>
        <taxon>Hexapoda</taxon>
        <taxon>Insecta</taxon>
        <taxon>Pterygota</taxon>
        <taxon>Palaeoptera</taxon>
        <taxon>Ephemeroptera</taxon>
        <taxon>Pisciforma</taxon>
        <taxon>Baetidae</taxon>
        <taxon>Cloeon</taxon>
    </lineage>
</organism>
<evidence type="ECO:0000313" key="10">
    <source>
        <dbReference type="EMBL" id="CAB3370700.1"/>
    </source>
</evidence>
<keyword evidence="5 9" id="KW-1133">Transmembrane helix</keyword>
<evidence type="ECO:0000256" key="7">
    <source>
        <dbReference type="ARBA" id="ARBA00023170"/>
    </source>
</evidence>
<comment type="subcellular location">
    <subcellularLocation>
        <location evidence="1">Membrane</location>
        <topology evidence="1">Multi-pass membrane protein</topology>
    </subcellularLocation>
</comment>
<keyword evidence="4" id="KW-0552">Olfaction</keyword>
<dbReference type="Pfam" id="PF02949">
    <property type="entry name" value="7tm_6"/>
    <property type="match status" value="1"/>
</dbReference>
<feature type="transmembrane region" description="Helical" evidence="9">
    <location>
        <begin position="297"/>
        <end position="316"/>
    </location>
</feature>
<accession>A0A8S1CZB8</accession>
<keyword evidence="2" id="KW-0716">Sensory transduction</keyword>
<keyword evidence="7" id="KW-0675">Receptor</keyword>
<gene>
    <name evidence="10" type="ORF">CLODIP_2_CD04495</name>
</gene>
<keyword evidence="3 9" id="KW-0812">Transmembrane</keyword>
<feature type="transmembrane region" description="Helical" evidence="9">
    <location>
        <begin position="12"/>
        <end position="32"/>
    </location>
</feature>
<dbReference type="GO" id="GO:0005549">
    <property type="term" value="F:odorant binding"/>
    <property type="evidence" value="ECO:0007669"/>
    <property type="project" value="InterPro"/>
</dbReference>
<proteinExistence type="predicted"/>
<feature type="transmembrane region" description="Helical" evidence="9">
    <location>
        <begin position="44"/>
        <end position="66"/>
    </location>
</feature>
<dbReference type="EMBL" id="CADEPI010000054">
    <property type="protein sequence ID" value="CAB3370700.1"/>
    <property type="molecule type" value="Genomic_DNA"/>
</dbReference>
<dbReference type="GO" id="GO:0004984">
    <property type="term" value="F:olfactory receptor activity"/>
    <property type="evidence" value="ECO:0007669"/>
    <property type="project" value="InterPro"/>
</dbReference>
<sequence length="394" mass="44957">MATKWKENGKLRGFCVQVLLFLNILLGHPFAIHVLNVKRYTLKFYISWAFFVFSNSLMLLYTYNILFNCILTIQSKEFEITTIAFVTAGCIGVILAFLRLINQSNQTDEKMILAAARKSLVYLICNMSFFAAFSVISVATAMQIKDRLYDKGTGMYNRNVTAVDKTMKYIEKFPSYTNTVTKISSGMFVTYVIIAYFAGLVELAKLTICDVNHHFFYYTVIGMLRKSLREVSQVLHTGDMIKIEKWIFEYHNCIRILQKINNVTAPNVFVTVILCTLQACVTDYIVALGLIETFHASVLSCFGTLALLQIYIYCLFGHKIRLLVTEIHTAAHRVLWIRQSKQIQHAIMMIASATDGPNSVPRIGAPFFDLSMEFFISIVGVTITYFLVLMQFKK</sequence>
<evidence type="ECO:0000256" key="5">
    <source>
        <dbReference type="ARBA" id="ARBA00022989"/>
    </source>
</evidence>
<evidence type="ECO:0000256" key="3">
    <source>
        <dbReference type="ARBA" id="ARBA00022692"/>
    </source>
</evidence>
<keyword evidence="6 9" id="KW-0472">Membrane</keyword>
<protein>
    <submittedName>
        <fullName evidence="10">Uncharacterized protein</fullName>
    </submittedName>
</protein>
<evidence type="ECO:0000256" key="9">
    <source>
        <dbReference type="SAM" id="Phobius"/>
    </source>
</evidence>
<evidence type="ECO:0000256" key="8">
    <source>
        <dbReference type="ARBA" id="ARBA00023224"/>
    </source>
</evidence>
<dbReference type="AlphaFoldDB" id="A0A8S1CZB8"/>
<feature type="transmembrane region" description="Helical" evidence="9">
    <location>
        <begin position="268"/>
        <end position="291"/>
    </location>
</feature>
<reference evidence="10 11" key="1">
    <citation type="submission" date="2020-04" db="EMBL/GenBank/DDBJ databases">
        <authorList>
            <person name="Alioto T."/>
            <person name="Alioto T."/>
            <person name="Gomez Garrido J."/>
        </authorList>
    </citation>
    <scope>NUCLEOTIDE SEQUENCE [LARGE SCALE GENOMIC DNA]</scope>
</reference>
<feature type="transmembrane region" description="Helical" evidence="9">
    <location>
        <begin position="374"/>
        <end position="392"/>
    </location>
</feature>
<keyword evidence="8" id="KW-0807">Transducer</keyword>